<dbReference type="InterPro" id="IPR029058">
    <property type="entry name" value="AB_hydrolase_fold"/>
</dbReference>
<keyword evidence="4" id="KW-1185">Reference proteome</keyword>
<reference evidence="3 4" key="1">
    <citation type="journal article" date="2016" name="BMC Genomics">
        <title>Combined genomic and structural analyses of a cultured magnetotactic bacterium reveals its niche adaptation to a dynamic environment.</title>
        <authorList>
            <person name="Araujo A.C."/>
            <person name="Morillo V."/>
            <person name="Cypriano J."/>
            <person name="Teixeira L.C."/>
            <person name="Leao P."/>
            <person name="Lyra S."/>
            <person name="Almeida L.G."/>
            <person name="Bazylinski D.A."/>
            <person name="Vasconcellos A.T."/>
            <person name="Abreu F."/>
            <person name="Lins U."/>
        </authorList>
    </citation>
    <scope>NUCLEOTIDE SEQUENCE [LARGE SCALE GENOMIC DNA]</scope>
    <source>
        <strain evidence="3 4">IT-1</strain>
    </source>
</reference>
<gene>
    <name evidence="3" type="ORF">MAIT1_01306</name>
</gene>
<evidence type="ECO:0000256" key="1">
    <source>
        <dbReference type="SAM" id="SignalP"/>
    </source>
</evidence>
<keyword evidence="3" id="KW-0378">Hydrolase</keyword>
<dbReference type="GO" id="GO:0016787">
    <property type="term" value="F:hydrolase activity"/>
    <property type="evidence" value="ECO:0007669"/>
    <property type="project" value="UniProtKB-KW"/>
</dbReference>
<keyword evidence="1" id="KW-0732">Signal</keyword>
<accession>A0A1Y2K071</accession>
<dbReference type="Gene3D" id="3.40.50.1820">
    <property type="entry name" value="alpha/beta hydrolase"/>
    <property type="match status" value="1"/>
</dbReference>
<dbReference type="Pfam" id="PF01738">
    <property type="entry name" value="DLH"/>
    <property type="match status" value="1"/>
</dbReference>
<feature type="domain" description="Dienelactone hydrolase" evidence="2">
    <location>
        <begin position="52"/>
        <end position="261"/>
    </location>
</feature>
<dbReference type="STRING" id="1434232.MAIT1_01306"/>
<feature type="chain" id="PRO_5013164075" evidence="1">
    <location>
        <begin position="26"/>
        <end position="266"/>
    </location>
</feature>
<dbReference type="InterPro" id="IPR050261">
    <property type="entry name" value="FrsA_esterase"/>
</dbReference>
<feature type="signal peptide" evidence="1">
    <location>
        <begin position="1"/>
        <end position="25"/>
    </location>
</feature>
<dbReference type="PANTHER" id="PTHR22946">
    <property type="entry name" value="DIENELACTONE HYDROLASE DOMAIN-CONTAINING PROTEIN-RELATED"/>
    <property type="match status" value="1"/>
</dbReference>
<dbReference type="PANTHER" id="PTHR22946:SF0">
    <property type="entry name" value="DIENELACTONE HYDROLASE DOMAIN-CONTAINING PROTEIN"/>
    <property type="match status" value="1"/>
</dbReference>
<dbReference type="Proteomes" id="UP000194003">
    <property type="component" value="Unassembled WGS sequence"/>
</dbReference>
<organism evidence="3 4">
    <name type="scientific">Magnetofaba australis IT-1</name>
    <dbReference type="NCBI Taxonomy" id="1434232"/>
    <lineage>
        <taxon>Bacteria</taxon>
        <taxon>Pseudomonadati</taxon>
        <taxon>Pseudomonadota</taxon>
        <taxon>Magnetococcia</taxon>
        <taxon>Magnetococcales</taxon>
        <taxon>Magnetococcaceae</taxon>
        <taxon>Magnetofaba</taxon>
    </lineage>
</organism>
<name>A0A1Y2K071_9PROT</name>
<dbReference type="OrthoDB" id="9787933at2"/>
<evidence type="ECO:0000313" key="3">
    <source>
        <dbReference type="EMBL" id="OSM01369.1"/>
    </source>
</evidence>
<proteinExistence type="predicted"/>
<dbReference type="SUPFAM" id="SSF53474">
    <property type="entry name" value="alpha/beta-Hydrolases"/>
    <property type="match status" value="1"/>
</dbReference>
<evidence type="ECO:0000259" key="2">
    <source>
        <dbReference type="Pfam" id="PF01738"/>
    </source>
</evidence>
<dbReference type="AlphaFoldDB" id="A0A1Y2K071"/>
<dbReference type="InterPro" id="IPR002925">
    <property type="entry name" value="Dienelactn_hydro"/>
</dbReference>
<comment type="caution">
    <text evidence="3">The sequence shown here is derived from an EMBL/GenBank/DDBJ whole genome shotgun (WGS) entry which is preliminary data.</text>
</comment>
<sequence>MKTLKKNIFIGIGVLLMLCSGVANAEIQTEAVRYQDGDVTLRGHLVWDDAIAGKRPGVIVVHEWWGLNDYARKRARMLAELGYAAFAIDMYGEGKITKHGKDAKAWMSQITSNVHAWRKRAQLGLEMLKSRAIVDPDNIAAIGYCFGGATVMQMAYAGLPLKGVASFHGSLPPASAEEAKSIQGQIFVAHGDDDGFVPAERIAKFLDGLRVSGKAWQFTRYGGTKHSFTNPDADKAGIDGLGYNPIADKRSWAALQVFLGDIFASK</sequence>
<protein>
    <submittedName>
        <fullName evidence="3">Putative dienelactone hydrolase-like enzyme</fullName>
    </submittedName>
</protein>
<dbReference type="EMBL" id="LVJN01000020">
    <property type="protein sequence ID" value="OSM01369.1"/>
    <property type="molecule type" value="Genomic_DNA"/>
</dbReference>
<evidence type="ECO:0000313" key="4">
    <source>
        <dbReference type="Proteomes" id="UP000194003"/>
    </source>
</evidence>